<dbReference type="GO" id="GO:0003796">
    <property type="term" value="F:lysozyme activity"/>
    <property type="evidence" value="ECO:0007669"/>
    <property type="project" value="InterPro"/>
</dbReference>
<gene>
    <name evidence="3" type="ORF">PACLA_8A003568</name>
</gene>
<dbReference type="EMBL" id="CACRXK020027687">
    <property type="protein sequence ID" value="CAB4041042.1"/>
    <property type="molecule type" value="Genomic_DNA"/>
</dbReference>
<evidence type="ECO:0000256" key="1">
    <source>
        <dbReference type="ARBA" id="ARBA00022529"/>
    </source>
</evidence>
<evidence type="ECO:0000313" key="3">
    <source>
        <dbReference type="EMBL" id="CAB4041042.1"/>
    </source>
</evidence>
<evidence type="ECO:0000313" key="4">
    <source>
        <dbReference type="Proteomes" id="UP001152795"/>
    </source>
</evidence>
<dbReference type="PANTHER" id="PTHR37406">
    <property type="entry name" value="T4-TYPE LYSOZYME 1-RELATED"/>
    <property type="match status" value="1"/>
</dbReference>
<evidence type="ECO:0000256" key="2">
    <source>
        <dbReference type="ARBA" id="ARBA00022638"/>
    </source>
</evidence>
<dbReference type="GO" id="GO:0042742">
    <property type="term" value="P:defense response to bacterium"/>
    <property type="evidence" value="ECO:0007669"/>
    <property type="project" value="UniProtKB-KW"/>
</dbReference>
<name>A0A7D9M2X0_PARCT</name>
<comment type="caution">
    <text evidence="3">The sequence shown here is derived from an EMBL/GenBank/DDBJ whole genome shotgun (WGS) entry which is preliminary data.</text>
</comment>
<reference evidence="3" key="1">
    <citation type="submission" date="2020-04" db="EMBL/GenBank/DDBJ databases">
        <authorList>
            <person name="Alioto T."/>
            <person name="Alioto T."/>
            <person name="Gomez Garrido J."/>
        </authorList>
    </citation>
    <scope>NUCLEOTIDE SEQUENCE</scope>
    <source>
        <strain evidence="3">A484AB</strain>
    </source>
</reference>
<dbReference type="InterPro" id="IPR023346">
    <property type="entry name" value="Lysozyme-like_dom_sf"/>
</dbReference>
<organism evidence="3 4">
    <name type="scientific">Paramuricea clavata</name>
    <name type="common">Red gorgonian</name>
    <name type="synonym">Violescent sea-whip</name>
    <dbReference type="NCBI Taxonomy" id="317549"/>
    <lineage>
        <taxon>Eukaryota</taxon>
        <taxon>Metazoa</taxon>
        <taxon>Cnidaria</taxon>
        <taxon>Anthozoa</taxon>
        <taxon>Octocorallia</taxon>
        <taxon>Malacalcyonacea</taxon>
        <taxon>Plexauridae</taxon>
        <taxon>Paramuricea</taxon>
    </lineage>
</organism>
<proteinExistence type="predicted"/>
<dbReference type="PANTHER" id="PTHR37406:SF1">
    <property type="entry name" value="T4-TYPE LYSOZYME 1-RELATED"/>
    <property type="match status" value="1"/>
</dbReference>
<keyword evidence="2" id="KW-0081">Bacteriolytic enzyme</keyword>
<dbReference type="Gene3D" id="1.10.530.40">
    <property type="match status" value="1"/>
</dbReference>
<dbReference type="Proteomes" id="UP001152795">
    <property type="component" value="Unassembled WGS sequence"/>
</dbReference>
<dbReference type="InterPro" id="IPR023347">
    <property type="entry name" value="Lysozyme_dom_sf"/>
</dbReference>
<keyword evidence="1" id="KW-0929">Antimicrobial</keyword>
<accession>A0A7D9M2X0</accession>
<dbReference type="SMART" id="SM00277">
    <property type="entry name" value="GRAN"/>
    <property type="match status" value="1"/>
</dbReference>
<sequence>MKSRMYVCAQTKYCVADSQIYNQSLLRHILNRSINIEVKMFASFALFVVFLGSATGAEDCNPKAVIKTWQTHSPCARREGLGVRIGHGYNINLPHANGDFAVLGIDPIDIRKGVIMQGPGECHCTQSFCLTPEQSERLFQINVDRAQKQILSLIRSISSPMPCCDIQNSLTALTFTFGIDFIKRVPDALSHINNGQWQKLGTALLMQNWCTVTDHCSPLAERIMNGCSDVADNLGCSPPTPKACDPAGQYCCAANNTCCRYSVSQSIRNQAYWCCPLNGAVCCLSSNSCCPKQYPVCCGNTNSCCLVKYPVCCFPGTSQAYCCAASSPVCLGARHCGSLDPNVKPVLGKVNKANQHQPEIVH</sequence>
<dbReference type="GO" id="GO:0031640">
    <property type="term" value="P:killing of cells of another organism"/>
    <property type="evidence" value="ECO:0007669"/>
    <property type="project" value="UniProtKB-KW"/>
</dbReference>
<dbReference type="InterPro" id="IPR052619">
    <property type="entry name" value="Phage_lysozyme-like"/>
</dbReference>
<keyword evidence="4" id="KW-1185">Reference proteome</keyword>
<dbReference type="InterPro" id="IPR000118">
    <property type="entry name" value="Granulin"/>
</dbReference>
<dbReference type="AlphaFoldDB" id="A0A7D9M2X0"/>
<dbReference type="SUPFAM" id="SSF53955">
    <property type="entry name" value="Lysozyme-like"/>
    <property type="match status" value="1"/>
</dbReference>
<protein>
    <submittedName>
        <fullName evidence="3">Probable T4-type lysozyme 2</fullName>
    </submittedName>
</protein>
<dbReference type="OrthoDB" id="5978191at2759"/>